<keyword evidence="1" id="KW-1133">Transmembrane helix</keyword>
<accession>A0A1I4RX57</accession>
<keyword evidence="1" id="KW-0472">Membrane</keyword>
<dbReference type="PANTHER" id="PTHR39419">
    <property type="entry name" value="SLL0814 PROTEIN"/>
    <property type="match status" value="1"/>
</dbReference>
<protein>
    <submittedName>
        <fullName evidence="2">Putative membrane protein</fullName>
    </submittedName>
</protein>
<organism evidence="2 3">
    <name type="scientific">Nitrosomonas nitrosa</name>
    <dbReference type="NCBI Taxonomy" id="52442"/>
    <lineage>
        <taxon>Bacteria</taxon>
        <taxon>Pseudomonadati</taxon>
        <taxon>Pseudomonadota</taxon>
        <taxon>Betaproteobacteria</taxon>
        <taxon>Nitrosomonadales</taxon>
        <taxon>Nitrosomonadaceae</taxon>
        <taxon>Nitrosomonas</taxon>
    </lineage>
</organism>
<feature type="transmembrane region" description="Helical" evidence="1">
    <location>
        <begin position="235"/>
        <end position="252"/>
    </location>
</feature>
<dbReference type="AlphaFoldDB" id="A0A1I4RX57"/>
<feature type="transmembrane region" description="Helical" evidence="1">
    <location>
        <begin position="99"/>
        <end position="117"/>
    </location>
</feature>
<evidence type="ECO:0000313" key="3">
    <source>
        <dbReference type="Proteomes" id="UP000199561"/>
    </source>
</evidence>
<gene>
    <name evidence="2" type="ORF">SAMN05421880_12123</name>
</gene>
<keyword evidence="3" id="KW-1185">Reference proteome</keyword>
<feature type="transmembrane region" description="Helical" evidence="1">
    <location>
        <begin position="12"/>
        <end position="30"/>
    </location>
</feature>
<name>A0A1I4RX57_9PROT</name>
<feature type="transmembrane region" description="Helical" evidence="1">
    <location>
        <begin position="191"/>
        <end position="215"/>
    </location>
</feature>
<dbReference type="STRING" id="52442.SAMN05421880_12123"/>
<dbReference type="Pfam" id="PF04240">
    <property type="entry name" value="Caroten_synth"/>
    <property type="match status" value="1"/>
</dbReference>
<reference evidence="2 3" key="1">
    <citation type="submission" date="2016-10" db="EMBL/GenBank/DDBJ databases">
        <authorList>
            <person name="de Groot N.N."/>
        </authorList>
    </citation>
    <scope>NUCLEOTIDE SEQUENCE [LARGE SCALE GENOMIC DNA]</scope>
    <source>
        <strain evidence="2 3">Nm146</strain>
    </source>
</reference>
<feature type="transmembrane region" description="Helical" evidence="1">
    <location>
        <begin position="50"/>
        <end position="78"/>
    </location>
</feature>
<sequence>MSWLEQGTLRTGIWLITGYLVALAAEWGSINYGIPFGYYTYHYEQLEHDLVILGVPFFDSLSFVFLSYVSFSFAQFFLSPHWRSGFNVQRVTLSPVRNSRGVLFVGAFFMMVLDWVIDPATHLGKHWFLGDIYHYPDPGWHFDVTLANYGGWFIVGWIIIFINQRADALLGKYVPSIHKPLKLRYVVGKGLFAPLFWFGIALFMLGMTAWLGWGYDLEQIAPDERATFIAETRKLFLASTFIIAPIAVLAWVHMVRYDGQPSPEHLAAWLREYPSPELEARLGMQRKSE</sequence>
<evidence type="ECO:0000313" key="2">
    <source>
        <dbReference type="EMBL" id="SFM56573.1"/>
    </source>
</evidence>
<dbReference type="Proteomes" id="UP000199561">
    <property type="component" value="Unassembled WGS sequence"/>
</dbReference>
<dbReference type="EMBL" id="FOUF01000021">
    <property type="protein sequence ID" value="SFM56573.1"/>
    <property type="molecule type" value="Genomic_DNA"/>
</dbReference>
<dbReference type="InterPro" id="IPR007354">
    <property type="entry name" value="CruF-like"/>
</dbReference>
<proteinExistence type="predicted"/>
<feature type="transmembrane region" description="Helical" evidence="1">
    <location>
        <begin position="149"/>
        <end position="170"/>
    </location>
</feature>
<keyword evidence="1" id="KW-0812">Transmembrane</keyword>
<dbReference type="PANTHER" id="PTHR39419:SF1">
    <property type="entry name" value="SLL0814 PROTEIN"/>
    <property type="match status" value="1"/>
</dbReference>
<evidence type="ECO:0000256" key="1">
    <source>
        <dbReference type="SAM" id="Phobius"/>
    </source>
</evidence>